<sequence>MSLNEEEETGEALHECPERSFICIEHPGLPPKERSRFANVSKPDYPKDLWKQGKLIYHFTNKEKCLPDPKSPDDKILRFDSRFESGNLARVYCIDDYKYHLILEYDSDGSAQWFYFRITNAQPNVKYTFYVSGFHKDYLIFADGHKCFMYSEKRAKEQNISWTRFGDYYNFAVTARTKTKKKRATVSFEAEFPYADDTYYLCLAIPYTYTDLRKHIANWSNLHPDIFKSETLCTSYGGREVPVINITNPNSDIPLVGKSCIFFTGRIHPGEANGSHVLHGLIEYLLSSDPTAKYILDHCIVTIVPMIAVDGVIEGSTRVNVFGDDLSRMWETPDPTRHPVITATKSLIAKTAGLRPVSLYIDFHGHMGLHGAFCYGCPNSEDEGLRNAEKMFPRLFALLSNEASWENCTFSFPKARKGAGRIVVRKEIGVVQSFTVETSFGGIISGPDAGILYDEELWHKVGERCGTATFHLLNPTASPLVAYVNKELPFFVSTSNRRAERFKEEQEEDTSKESASIDNDVDQKDDENSTLLKAHGSGKIYHYVQRNSFLNCTADKISTTKDHPLKPPKWKQALLGAQK</sequence>
<dbReference type="Pfam" id="PF00246">
    <property type="entry name" value="Peptidase_M14"/>
    <property type="match status" value="1"/>
</dbReference>
<evidence type="ECO:0000256" key="2">
    <source>
        <dbReference type="ARBA" id="ARBA00005988"/>
    </source>
</evidence>
<evidence type="ECO:0000313" key="7">
    <source>
        <dbReference type="Proteomes" id="UP000001542"/>
    </source>
</evidence>
<feature type="region of interest" description="Disordered" evidence="4">
    <location>
        <begin position="558"/>
        <end position="579"/>
    </location>
</feature>
<dbReference type="Gene3D" id="2.60.40.3120">
    <property type="match status" value="1"/>
</dbReference>
<comment type="similarity">
    <text evidence="2 3">Belongs to the peptidase M14 family.</text>
</comment>
<comment type="cofactor">
    <cofactor evidence="1">
        <name>Zn(2+)</name>
        <dbReference type="ChEBI" id="CHEBI:29105"/>
    </cofactor>
</comment>
<dbReference type="GO" id="GO:0004181">
    <property type="term" value="F:metallocarboxypeptidase activity"/>
    <property type="evidence" value="ECO:0000318"/>
    <property type="project" value="GO_Central"/>
</dbReference>
<dbReference type="GO" id="GO:0005737">
    <property type="term" value="C:cytoplasm"/>
    <property type="evidence" value="ECO:0000318"/>
    <property type="project" value="GO_Central"/>
</dbReference>
<dbReference type="InterPro" id="IPR040626">
    <property type="entry name" value="Pepdidase_M14_N"/>
</dbReference>
<dbReference type="Proteomes" id="UP000001542">
    <property type="component" value="Unassembled WGS sequence"/>
</dbReference>
<evidence type="ECO:0000259" key="5">
    <source>
        <dbReference type="PROSITE" id="PS52035"/>
    </source>
</evidence>
<dbReference type="VEuPathDB" id="TrichDB:TVAGG3_0560740"/>
<keyword evidence="7" id="KW-1185">Reference proteome</keyword>
<dbReference type="SUPFAM" id="SSF53187">
    <property type="entry name" value="Zn-dependent exopeptidases"/>
    <property type="match status" value="1"/>
</dbReference>
<dbReference type="Gene3D" id="3.40.630.10">
    <property type="entry name" value="Zn peptidases"/>
    <property type="match status" value="1"/>
</dbReference>
<dbReference type="RefSeq" id="XP_001580022.1">
    <property type="nucleotide sequence ID" value="XM_001579972.1"/>
</dbReference>
<gene>
    <name evidence="6" type="ORF">TVAG_247150</name>
</gene>
<dbReference type="Pfam" id="PF18027">
    <property type="entry name" value="Pepdidase_M14_N"/>
    <property type="match status" value="1"/>
</dbReference>
<dbReference type="InterPro" id="IPR000834">
    <property type="entry name" value="Peptidase_M14"/>
</dbReference>
<dbReference type="InterPro" id="IPR050821">
    <property type="entry name" value="Cytosolic_carboxypeptidase"/>
</dbReference>
<dbReference type="PANTHER" id="PTHR12756">
    <property type="entry name" value="CYTOSOLIC CARBOXYPEPTIDASE"/>
    <property type="match status" value="1"/>
</dbReference>
<dbReference type="SMR" id="A2DKQ3"/>
<name>A2DKQ3_TRIV3</name>
<dbReference type="PROSITE" id="PS52035">
    <property type="entry name" value="PEPTIDASE_M14"/>
    <property type="match status" value="1"/>
</dbReference>
<evidence type="ECO:0000313" key="6">
    <source>
        <dbReference type="EMBL" id="EAY19036.1"/>
    </source>
</evidence>
<dbReference type="OrthoDB" id="10253041at2759"/>
<dbReference type="GO" id="GO:0006508">
    <property type="term" value="P:proteolysis"/>
    <property type="evidence" value="ECO:0007669"/>
    <property type="project" value="InterPro"/>
</dbReference>
<accession>A2DKQ3</accession>
<evidence type="ECO:0000256" key="3">
    <source>
        <dbReference type="PROSITE-ProRule" id="PRU01379"/>
    </source>
</evidence>
<dbReference type="eggNOG" id="KOG3641">
    <property type="taxonomic scope" value="Eukaryota"/>
</dbReference>
<dbReference type="VEuPathDB" id="TrichDB:TVAG_247150"/>
<proteinExistence type="inferred from homology"/>
<reference evidence="6" key="2">
    <citation type="journal article" date="2007" name="Science">
        <title>Draft genome sequence of the sexually transmitted pathogen Trichomonas vaginalis.</title>
        <authorList>
            <person name="Carlton J.M."/>
            <person name="Hirt R.P."/>
            <person name="Silva J.C."/>
            <person name="Delcher A.L."/>
            <person name="Schatz M."/>
            <person name="Zhao Q."/>
            <person name="Wortman J.R."/>
            <person name="Bidwell S.L."/>
            <person name="Alsmark U.C.M."/>
            <person name="Besteiro S."/>
            <person name="Sicheritz-Ponten T."/>
            <person name="Noel C.J."/>
            <person name="Dacks J.B."/>
            <person name="Foster P.G."/>
            <person name="Simillion C."/>
            <person name="Van de Peer Y."/>
            <person name="Miranda-Saavedra D."/>
            <person name="Barton G.J."/>
            <person name="Westrop G.D."/>
            <person name="Mueller S."/>
            <person name="Dessi D."/>
            <person name="Fiori P.L."/>
            <person name="Ren Q."/>
            <person name="Paulsen I."/>
            <person name="Zhang H."/>
            <person name="Bastida-Corcuera F.D."/>
            <person name="Simoes-Barbosa A."/>
            <person name="Brown M.T."/>
            <person name="Hayes R.D."/>
            <person name="Mukherjee M."/>
            <person name="Okumura C.Y."/>
            <person name="Schneider R."/>
            <person name="Smith A.J."/>
            <person name="Vanacova S."/>
            <person name="Villalvazo M."/>
            <person name="Haas B.J."/>
            <person name="Pertea M."/>
            <person name="Feldblyum T.V."/>
            <person name="Utterback T.R."/>
            <person name="Shu C.L."/>
            <person name="Osoegawa K."/>
            <person name="de Jong P.J."/>
            <person name="Hrdy I."/>
            <person name="Horvathova L."/>
            <person name="Zubacova Z."/>
            <person name="Dolezal P."/>
            <person name="Malik S.B."/>
            <person name="Logsdon J.M. Jr."/>
            <person name="Henze K."/>
            <person name="Gupta A."/>
            <person name="Wang C.C."/>
            <person name="Dunne R.L."/>
            <person name="Upcroft J.A."/>
            <person name="Upcroft P."/>
            <person name="White O."/>
            <person name="Salzberg S.L."/>
            <person name="Tang P."/>
            <person name="Chiu C.-H."/>
            <person name="Lee Y.-S."/>
            <person name="Embley T.M."/>
            <person name="Coombs G.H."/>
            <person name="Mottram J.C."/>
            <person name="Tachezy J."/>
            <person name="Fraser-Liggett C.M."/>
            <person name="Johnson P.J."/>
        </authorList>
    </citation>
    <scope>NUCLEOTIDE SEQUENCE [LARGE SCALE GENOMIC DNA]</scope>
    <source>
        <strain evidence="6">G3</strain>
    </source>
</reference>
<dbReference type="KEGG" id="tva:5464555"/>
<feature type="region of interest" description="Disordered" evidence="4">
    <location>
        <begin position="501"/>
        <end position="526"/>
    </location>
</feature>
<evidence type="ECO:0000256" key="1">
    <source>
        <dbReference type="ARBA" id="ARBA00001947"/>
    </source>
</evidence>
<protein>
    <submittedName>
        <fullName evidence="6">Clan MC, family M14, Zinc carboxypeptidase-like metallopeptidase</fullName>
    </submittedName>
</protein>
<feature type="compositionally biased region" description="Basic and acidic residues" evidence="4">
    <location>
        <begin position="501"/>
        <end position="512"/>
    </location>
</feature>
<feature type="active site" description="Proton donor/acceptor" evidence="3">
    <location>
        <position position="437"/>
    </location>
</feature>
<feature type="domain" description="Peptidase M14" evidence="5">
    <location>
        <begin position="205"/>
        <end position="461"/>
    </location>
</feature>
<dbReference type="STRING" id="5722.A2DKQ3"/>
<keyword evidence="6" id="KW-0378">Hydrolase</keyword>
<dbReference type="PANTHER" id="PTHR12756:SF11">
    <property type="entry name" value="CYTOSOLIC CARBOXYPEPTIDASE 1"/>
    <property type="match status" value="1"/>
</dbReference>
<dbReference type="GO" id="GO:0015631">
    <property type="term" value="F:tubulin binding"/>
    <property type="evidence" value="ECO:0000318"/>
    <property type="project" value="GO_Central"/>
</dbReference>
<evidence type="ECO:0000256" key="4">
    <source>
        <dbReference type="SAM" id="MobiDB-lite"/>
    </source>
</evidence>
<dbReference type="AlphaFoldDB" id="A2DKQ3"/>
<dbReference type="GO" id="GO:0008270">
    <property type="term" value="F:zinc ion binding"/>
    <property type="evidence" value="ECO:0007669"/>
    <property type="project" value="InterPro"/>
</dbReference>
<organism evidence="6 7">
    <name type="scientific">Trichomonas vaginalis (strain ATCC PRA-98 / G3)</name>
    <dbReference type="NCBI Taxonomy" id="412133"/>
    <lineage>
        <taxon>Eukaryota</taxon>
        <taxon>Metamonada</taxon>
        <taxon>Parabasalia</taxon>
        <taxon>Trichomonadida</taxon>
        <taxon>Trichomonadidae</taxon>
        <taxon>Trichomonas</taxon>
    </lineage>
</organism>
<dbReference type="GO" id="GO:0015630">
    <property type="term" value="C:microtubule cytoskeleton"/>
    <property type="evidence" value="ECO:0000318"/>
    <property type="project" value="GO_Central"/>
</dbReference>
<reference evidence="6" key="1">
    <citation type="submission" date="2006-10" db="EMBL/GenBank/DDBJ databases">
        <authorList>
            <person name="Amadeo P."/>
            <person name="Zhao Q."/>
            <person name="Wortman J."/>
            <person name="Fraser-Liggett C."/>
            <person name="Carlton J."/>
        </authorList>
    </citation>
    <scope>NUCLEOTIDE SEQUENCE</scope>
    <source>
        <strain evidence="6">G3</strain>
    </source>
</reference>
<keyword evidence="6" id="KW-0645">Protease</keyword>
<dbReference type="EMBL" id="DS113212">
    <property type="protein sequence ID" value="EAY19036.1"/>
    <property type="molecule type" value="Genomic_DNA"/>
</dbReference>
<dbReference type="InParanoid" id="A2DKQ3"/>
<keyword evidence="6" id="KW-0121">Carboxypeptidase</keyword>